<dbReference type="Gene3D" id="3.10.180.10">
    <property type="entry name" value="2,3-Dihydroxybiphenyl 1,2-Dioxygenase, domain 1"/>
    <property type="match status" value="1"/>
</dbReference>
<sequence>MPTPSASRVRGYSHIGIGVDDLDAARAFYIGLLGFEELPRPDLGPGMWLRVGDLQLHFVGTDDMPTPGGGLPHIALHVDEADFDGLIADLRTAEVPFLIEPFHNGEVWAAFVADPAGNYVELTTLGPLAPRTPTGIPAGDVPADGLDP</sequence>
<evidence type="ECO:0000313" key="4">
    <source>
        <dbReference type="Proteomes" id="UP001551482"/>
    </source>
</evidence>
<reference evidence="3 4" key="1">
    <citation type="submission" date="2024-06" db="EMBL/GenBank/DDBJ databases">
        <title>The Natural Products Discovery Center: Release of the First 8490 Sequenced Strains for Exploring Actinobacteria Biosynthetic Diversity.</title>
        <authorList>
            <person name="Kalkreuter E."/>
            <person name="Kautsar S.A."/>
            <person name="Yang D."/>
            <person name="Bader C.D."/>
            <person name="Teijaro C.N."/>
            <person name="Fluegel L."/>
            <person name="Davis C.M."/>
            <person name="Simpson J.R."/>
            <person name="Lauterbach L."/>
            <person name="Steele A.D."/>
            <person name="Gui C."/>
            <person name="Meng S."/>
            <person name="Li G."/>
            <person name="Viehrig K."/>
            <person name="Ye F."/>
            <person name="Su P."/>
            <person name="Kiefer A.F."/>
            <person name="Nichols A."/>
            <person name="Cepeda A.J."/>
            <person name="Yan W."/>
            <person name="Fan B."/>
            <person name="Jiang Y."/>
            <person name="Adhikari A."/>
            <person name="Zheng C.-J."/>
            <person name="Schuster L."/>
            <person name="Cowan T.M."/>
            <person name="Smanski M.J."/>
            <person name="Chevrette M.G."/>
            <person name="De Carvalho L.P.S."/>
            <person name="Shen B."/>
        </authorList>
    </citation>
    <scope>NUCLEOTIDE SEQUENCE [LARGE SCALE GENOMIC DNA]</scope>
    <source>
        <strain evidence="3 4">NPDC048946</strain>
    </source>
</reference>
<dbReference type="PANTHER" id="PTHR21366">
    <property type="entry name" value="GLYOXALASE FAMILY PROTEIN"/>
    <property type="match status" value="1"/>
</dbReference>
<dbReference type="Pfam" id="PF00903">
    <property type="entry name" value="Glyoxalase"/>
    <property type="match status" value="1"/>
</dbReference>
<gene>
    <name evidence="3" type="ORF">AB0C36_04490</name>
</gene>
<dbReference type="InterPro" id="IPR029068">
    <property type="entry name" value="Glyas_Bleomycin-R_OHBP_Dase"/>
</dbReference>
<dbReference type="Proteomes" id="UP001551482">
    <property type="component" value="Unassembled WGS sequence"/>
</dbReference>
<keyword evidence="1" id="KW-0479">Metal-binding</keyword>
<organism evidence="3 4">
    <name type="scientific">Streptodolium elevatio</name>
    <dbReference type="NCBI Taxonomy" id="3157996"/>
    <lineage>
        <taxon>Bacteria</taxon>
        <taxon>Bacillati</taxon>
        <taxon>Actinomycetota</taxon>
        <taxon>Actinomycetes</taxon>
        <taxon>Kitasatosporales</taxon>
        <taxon>Streptomycetaceae</taxon>
        <taxon>Streptodolium</taxon>
    </lineage>
</organism>
<dbReference type="RefSeq" id="WP_358349080.1">
    <property type="nucleotide sequence ID" value="NZ_JBEZFP010000007.1"/>
</dbReference>
<name>A0ABV3DAH1_9ACTN</name>
<evidence type="ECO:0000313" key="3">
    <source>
        <dbReference type="EMBL" id="MEU8132749.1"/>
    </source>
</evidence>
<dbReference type="PROSITE" id="PS00934">
    <property type="entry name" value="GLYOXALASE_I_1"/>
    <property type="match status" value="1"/>
</dbReference>
<evidence type="ECO:0000256" key="1">
    <source>
        <dbReference type="ARBA" id="ARBA00022723"/>
    </source>
</evidence>
<accession>A0ABV3DAH1</accession>
<proteinExistence type="predicted"/>
<dbReference type="EMBL" id="JBEZFP010000007">
    <property type="protein sequence ID" value="MEU8132749.1"/>
    <property type="molecule type" value="Genomic_DNA"/>
</dbReference>
<dbReference type="PROSITE" id="PS51819">
    <property type="entry name" value="VOC"/>
    <property type="match status" value="1"/>
</dbReference>
<evidence type="ECO:0000259" key="2">
    <source>
        <dbReference type="PROSITE" id="PS51819"/>
    </source>
</evidence>
<dbReference type="InterPro" id="IPR037523">
    <property type="entry name" value="VOC_core"/>
</dbReference>
<dbReference type="InterPro" id="IPR018146">
    <property type="entry name" value="Glyoxalase_1_CS"/>
</dbReference>
<keyword evidence="4" id="KW-1185">Reference proteome</keyword>
<dbReference type="InterPro" id="IPR050383">
    <property type="entry name" value="GlyoxalaseI/FosfomycinResist"/>
</dbReference>
<feature type="domain" description="VOC" evidence="2">
    <location>
        <begin position="11"/>
        <end position="125"/>
    </location>
</feature>
<protein>
    <submittedName>
        <fullName evidence="3">VOC family protein</fullName>
    </submittedName>
</protein>
<dbReference type="SUPFAM" id="SSF54593">
    <property type="entry name" value="Glyoxalase/Bleomycin resistance protein/Dihydroxybiphenyl dioxygenase"/>
    <property type="match status" value="1"/>
</dbReference>
<dbReference type="InterPro" id="IPR004360">
    <property type="entry name" value="Glyas_Fos-R_dOase_dom"/>
</dbReference>
<comment type="caution">
    <text evidence="3">The sequence shown here is derived from an EMBL/GenBank/DDBJ whole genome shotgun (WGS) entry which is preliminary data.</text>
</comment>